<dbReference type="Proteomes" id="UP000760860">
    <property type="component" value="Unassembled WGS sequence"/>
</dbReference>
<evidence type="ECO:0000313" key="2">
    <source>
        <dbReference type="EMBL" id="KAG2937675.1"/>
    </source>
</evidence>
<evidence type="ECO:0000313" key="1">
    <source>
        <dbReference type="EMBL" id="KAG2864199.1"/>
    </source>
</evidence>
<dbReference type="VEuPathDB" id="FungiDB:PC110_g11786"/>
<dbReference type="EMBL" id="MJFZ01000303">
    <property type="protein sequence ID" value="RAW31863.1"/>
    <property type="molecule type" value="Genomic_DNA"/>
</dbReference>
<dbReference type="Proteomes" id="UP000735874">
    <property type="component" value="Unassembled WGS sequence"/>
</dbReference>
<comment type="caution">
    <text evidence="6">The sequence shown here is derived from an EMBL/GenBank/DDBJ whole genome shotgun (WGS) entry which is preliminary data.</text>
</comment>
<proteinExistence type="predicted"/>
<organism evidence="6 7">
    <name type="scientific">Phytophthora cactorum</name>
    <dbReference type="NCBI Taxonomy" id="29920"/>
    <lineage>
        <taxon>Eukaryota</taxon>
        <taxon>Sar</taxon>
        <taxon>Stramenopiles</taxon>
        <taxon>Oomycota</taxon>
        <taxon>Peronosporomycetes</taxon>
        <taxon>Peronosporales</taxon>
        <taxon>Peronosporaceae</taxon>
        <taxon>Phytophthora</taxon>
    </lineage>
</organism>
<dbReference type="EMBL" id="RCMK01000074">
    <property type="protein sequence ID" value="KAG2950233.1"/>
    <property type="molecule type" value="Genomic_DNA"/>
</dbReference>
<dbReference type="Proteomes" id="UP000251314">
    <property type="component" value="Unassembled WGS sequence"/>
</dbReference>
<dbReference type="OrthoDB" id="105692at2759"/>
<accession>A0A329S4T0</accession>
<dbReference type="EMBL" id="RCMI01000074">
    <property type="protein sequence ID" value="KAG2937675.1"/>
    <property type="molecule type" value="Genomic_DNA"/>
</dbReference>
<evidence type="ECO:0000313" key="6">
    <source>
        <dbReference type="EMBL" id="RAW31863.1"/>
    </source>
</evidence>
<dbReference type="Proteomes" id="UP000697107">
    <property type="component" value="Unassembled WGS sequence"/>
</dbReference>
<sequence length="42" mass="4735">MSISSTSNDLASQVEAVKNNVIGEKTVKMYLRGISRYLVRLY</sequence>
<dbReference type="Proteomes" id="UP000774804">
    <property type="component" value="Unassembled WGS sequence"/>
</dbReference>
<evidence type="ECO:0000313" key="7">
    <source>
        <dbReference type="Proteomes" id="UP000251314"/>
    </source>
</evidence>
<dbReference type="AlphaFoldDB" id="A0A329S4T0"/>
<dbReference type="EMBL" id="RCMV01000057">
    <property type="protein sequence ID" value="KAG3226453.1"/>
    <property type="molecule type" value="Genomic_DNA"/>
</dbReference>
<dbReference type="Proteomes" id="UP000736787">
    <property type="component" value="Unassembled WGS sequence"/>
</dbReference>
<reference evidence="6 7" key="1">
    <citation type="submission" date="2018-01" db="EMBL/GenBank/DDBJ databases">
        <title>Draft genome of the strawberry crown rot pathogen Phytophthora cactorum.</title>
        <authorList>
            <person name="Armitage A.D."/>
            <person name="Lysoe E."/>
            <person name="Nellist C.F."/>
            <person name="Harrison R.J."/>
            <person name="Brurberg M.B."/>
        </authorList>
    </citation>
    <scope>NUCLEOTIDE SEQUENCE [LARGE SCALE GENOMIC DNA]</scope>
    <source>
        <strain evidence="6 7">10300</strain>
    </source>
</reference>
<gene>
    <name evidence="6" type="ORF">PC110_g11786</name>
    <name evidence="1" type="ORF">PC113_g4781</name>
    <name evidence="2" type="ORF">PC115_g4090</name>
    <name evidence="3" type="ORF">PC117_g4598</name>
    <name evidence="4" type="ORF">PC118_g4138</name>
    <name evidence="5" type="ORF">PC129_g2963</name>
</gene>
<evidence type="ECO:0000313" key="5">
    <source>
        <dbReference type="EMBL" id="KAG3226453.1"/>
    </source>
</evidence>
<keyword evidence="7" id="KW-1185">Reference proteome</keyword>
<evidence type="ECO:0000313" key="4">
    <source>
        <dbReference type="EMBL" id="KAG2993224.1"/>
    </source>
</evidence>
<evidence type="ECO:0000313" key="3">
    <source>
        <dbReference type="EMBL" id="KAG2950233.1"/>
    </source>
</evidence>
<protein>
    <submittedName>
        <fullName evidence="6">Uncharacterized protein</fullName>
    </submittedName>
</protein>
<dbReference type="EMBL" id="RCML01000075">
    <property type="protein sequence ID" value="KAG2993224.1"/>
    <property type="molecule type" value="Genomic_DNA"/>
</dbReference>
<reference evidence="1" key="2">
    <citation type="submission" date="2018-10" db="EMBL/GenBank/DDBJ databases">
        <title>Effector identification in a new, highly contiguous assembly of the strawberry crown rot pathogen Phytophthora cactorum.</title>
        <authorList>
            <person name="Armitage A.D."/>
            <person name="Nellist C.F."/>
            <person name="Bates H."/>
            <person name="Vickerstaff R.J."/>
            <person name="Harrison R.J."/>
        </authorList>
    </citation>
    <scope>NUCLEOTIDE SEQUENCE</scope>
    <source>
        <strain evidence="1">15-7</strain>
        <strain evidence="2">4032</strain>
        <strain evidence="3">4040</strain>
        <strain evidence="4">P415</strain>
        <strain evidence="5">P421</strain>
    </source>
</reference>
<dbReference type="EMBL" id="RCMG01000085">
    <property type="protein sequence ID" value="KAG2864199.1"/>
    <property type="molecule type" value="Genomic_DNA"/>
</dbReference>
<name>A0A329S4T0_9STRA</name>